<feature type="compositionally biased region" description="Basic and acidic residues" evidence="11">
    <location>
        <begin position="283"/>
        <end position="297"/>
    </location>
</feature>
<keyword evidence="6" id="KW-1015">Disulfide bond</keyword>
<name>A0A0F8ADA9_LARCR</name>
<dbReference type="AlphaFoldDB" id="A0A0F8ADA9"/>
<dbReference type="GO" id="GO:0050852">
    <property type="term" value="P:T cell receptor signaling pathway"/>
    <property type="evidence" value="ECO:0007669"/>
    <property type="project" value="TreeGrafter"/>
</dbReference>
<dbReference type="PROSITE" id="PS50835">
    <property type="entry name" value="IG_LIKE"/>
    <property type="match status" value="2"/>
</dbReference>
<proteinExistence type="inferred from homology"/>
<dbReference type="InterPro" id="IPR053896">
    <property type="entry name" value="BTN3A2-like_Ig-C"/>
</dbReference>
<evidence type="ECO:0000259" key="12">
    <source>
        <dbReference type="PROSITE" id="PS50835"/>
    </source>
</evidence>
<dbReference type="SUPFAM" id="SSF48726">
    <property type="entry name" value="Immunoglobulin"/>
    <property type="match status" value="2"/>
</dbReference>
<dbReference type="GO" id="GO:0042110">
    <property type="term" value="P:T cell activation"/>
    <property type="evidence" value="ECO:0007669"/>
    <property type="project" value="UniProtKB-ARBA"/>
</dbReference>
<dbReference type="FunFam" id="2.60.40.10:FF:000088">
    <property type="entry name" value="Butyrophilin subfamily 1 member A1"/>
    <property type="match status" value="1"/>
</dbReference>
<keyword evidence="5" id="KW-0472">Membrane</keyword>
<evidence type="ECO:0000256" key="5">
    <source>
        <dbReference type="ARBA" id="ARBA00023136"/>
    </source>
</evidence>
<reference evidence="13" key="1">
    <citation type="journal article" date="2015" name="PLoS Genet.">
        <title>Genome Sequencing of the Perciform Fish Larimichthys crocea Provides Insights into Molecular and Genetic Mechanisms of Stress Adaptation.</title>
        <authorList>
            <person name="Ao J."/>
            <person name="Mu Y."/>
            <person name="Xiang L.X."/>
            <person name="Fan D."/>
            <person name="Feng M."/>
            <person name="Zhang S."/>
            <person name="Shi Q."/>
            <person name="Zhu L.Y."/>
            <person name="Li T."/>
            <person name="Ding Y."/>
            <person name="Nie L."/>
            <person name="Li Q."/>
            <person name="Dong W.R."/>
            <person name="Jiang L."/>
            <person name="Sun B."/>
            <person name="Zhang X."/>
            <person name="Li M."/>
            <person name="Zhang H.Q."/>
            <person name="Xie S."/>
            <person name="Zhu Y."/>
            <person name="Jiang X."/>
            <person name="Wang X."/>
            <person name="Mu P."/>
            <person name="Chen W."/>
            <person name="Yue Z."/>
            <person name="Wang Z."/>
            <person name="Wang J."/>
            <person name="Shao J.Z."/>
            <person name="Chen X."/>
        </authorList>
    </citation>
    <scope>NUCLEOTIDE SEQUENCE [LARGE SCALE GENOMIC DNA]</scope>
    <source>
        <strain evidence="13">SSNF</strain>
        <tissue evidence="13">Blood</tissue>
    </source>
</reference>
<dbReference type="GO" id="GO:0050863">
    <property type="term" value="P:regulation of T cell activation"/>
    <property type="evidence" value="ECO:0007669"/>
    <property type="project" value="UniProtKB-ARBA"/>
</dbReference>
<keyword evidence="2" id="KW-0812">Transmembrane</keyword>
<dbReference type="InterPro" id="IPR013783">
    <property type="entry name" value="Ig-like_fold"/>
</dbReference>
<feature type="coiled-coil region" evidence="10">
    <location>
        <begin position="400"/>
        <end position="441"/>
    </location>
</feature>
<evidence type="ECO:0000256" key="8">
    <source>
        <dbReference type="ARBA" id="ARBA00023319"/>
    </source>
</evidence>
<comment type="similarity">
    <text evidence="9">Belongs to the SKINT family.</text>
</comment>
<evidence type="ECO:0000256" key="3">
    <source>
        <dbReference type="ARBA" id="ARBA00022729"/>
    </source>
</evidence>
<dbReference type="SMART" id="SM00406">
    <property type="entry name" value="IGv"/>
    <property type="match status" value="1"/>
</dbReference>
<dbReference type="Pfam" id="PF07686">
    <property type="entry name" value="V-set"/>
    <property type="match status" value="1"/>
</dbReference>
<keyword evidence="10" id="KW-0175">Coiled coil</keyword>
<sequence length="442" mass="51004">MIHQKKGRSFEPRMDRFTALCQIVVLLLTHFCGGQSLTILAMVGDDVILPCHLEPAEDAFSMTVEWARLDLNPRFVHVRRDSAEFLAHQNPSYVGRTSVSSTKLKHGDVSLKLSNVRLSDEGIYRCYIPGQKKKMEVKLAVGATSPNSISLAGIHEVSGGMMLDCESKGWYPEPEVFWLDGEGNLLSAGPTETVRGPDDLYTVSRRLTVEKSDNFTCRVQQKNINQTRETHFYVPGDETDVKEREITITSSKDTELQSLNERRRDRQGGEEDMTSEGSTESLNEGRRDRQDRDRQVGEEDLTSESATEFLNEEIDKLREELKKNQDEHEDVKKTLHVLTECKMNLDFFPKELELLSSWIDKQIINNKSELDASWRQWYKDKYEAIIRDLKKRKEVNETLLQKTKKVLQRTNDQISQTTKKKRELEERIKKCLEEMKKQTNAI</sequence>
<dbReference type="InterPro" id="IPR007110">
    <property type="entry name" value="Ig-like_dom"/>
</dbReference>
<dbReference type="Pfam" id="PF22705">
    <property type="entry name" value="C2-set_3"/>
    <property type="match status" value="1"/>
</dbReference>
<evidence type="ECO:0000256" key="11">
    <source>
        <dbReference type="SAM" id="MobiDB-lite"/>
    </source>
</evidence>
<dbReference type="InterPro" id="IPR050504">
    <property type="entry name" value="IgSF_BTN/MOG"/>
</dbReference>
<evidence type="ECO:0000256" key="1">
    <source>
        <dbReference type="ARBA" id="ARBA00004370"/>
    </source>
</evidence>
<keyword evidence="3" id="KW-0732">Signal</keyword>
<evidence type="ECO:0000256" key="2">
    <source>
        <dbReference type="ARBA" id="ARBA00022692"/>
    </source>
</evidence>
<evidence type="ECO:0000256" key="6">
    <source>
        <dbReference type="ARBA" id="ARBA00023157"/>
    </source>
</evidence>
<gene>
    <name evidence="13" type="ORF">EH28_00717</name>
</gene>
<evidence type="ECO:0000256" key="7">
    <source>
        <dbReference type="ARBA" id="ARBA00023180"/>
    </source>
</evidence>
<dbReference type="PANTHER" id="PTHR24100:SF151">
    <property type="entry name" value="ICOS LIGAND"/>
    <property type="match status" value="1"/>
</dbReference>
<dbReference type="SMART" id="SM00409">
    <property type="entry name" value="IG"/>
    <property type="match status" value="1"/>
</dbReference>
<feature type="domain" description="Ig-like" evidence="12">
    <location>
        <begin position="146"/>
        <end position="233"/>
    </location>
</feature>
<organism evidence="13">
    <name type="scientific">Larimichthys crocea</name>
    <name type="common">Large yellow croaker</name>
    <name type="synonym">Pseudosciaena crocea</name>
    <dbReference type="NCBI Taxonomy" id="215358"/>
    <lineage>
        <taxon>Eukaryota</taxon>
        <taxon>Metazoa</taxon>
        <taxon>Chordata</taxon>
        <taxon>Craniata</taxon>
        <taxon>Vertebrata</taxon>
        <taxon>Euteleostomi</taxon>
        <taxon>Actinopterygii</taxon>
        <taxon>Neopterygii</taxon>
        <taxon>Teleostei</taxon>
        <taxon>Neoteleostei</taxon>
        <taxon>Acanthomorphata</taxon>
        <taxon>Eupercaria</taxon>
        <taxon>Sciaenidae</taxon>
        <taxon>Larimichthys</taxon>
    </lineage>
</organism>
<dbReference type="InterPro" id="IPR003599">
    <property type="entry name" value="Ig_sub"/>
</dbReference>
<keyword evidence="7" id="KW-0325">Glycoprotein</keyword>
<keyword evidence="4" id="KW-1133">Transmembrane helix</keyword>
<evidence type="ECO:0000256" key="9">
    <source>
        <dbReference type="ARBA" id="ARBA00038221"/>
    </source>
</evidence>
<dbReference type="EMBL" id="KQ042632">
    <property type="protein sequence ID" value="KKF12937.1"/>
    <property type="molecule type" value="Genomic_DNA"/>
</dbReference>
<comment type="subcellular location">
    <subcellularLocation>
        <location evidence="1">Membrane</location>
    </subcellularLocation>
</comment>
<dbReference type="GO" id="GO:0001817">
    <property type="term" value="P:regulation of cytokine production"/>
    <property type="evidence" value="ECO:0007669"/>
    <property type="project" value="TreeGrafter"/>
</dbReference>
<evidence type="ECO:0000256" key="4">
    <source>
        <dbReference type="ARBA" id="ARBA00022989"/>
    </source>
</evidence>
<feature type="compositionally biased region" description="Basic and acidic residues" evidence="11">
    <location>
        <begin position="247"/>
        <end position="269"/>
    </location>
</feature>
<dbReference type="FunFam" id="2.60.40.10:FF:000142">
    <property type="entry name" value="V-set domain-containing T-cell activation inhibitor 1"/>
    <property type="match status" value="1"/>
</dbReference>
<dbReference type="GO" id="GO:0009897">
    <property type="term" value="C:external side of plasma membrane"/>
    <property type="evidence" value="ECO:0007669"/>
    <property type="project" value="TreeGrafter"/>
</dbReference>
<dbReference type="InterPro" id="IPR036179">
    <property type="entry name" value="Ig-like_dom_sf"/>
</dbReference>
<feature type="domain" description="Ig-like" evidence="12">
    <location>
        <begin position="12"/>
        <end position="138"/>
    </location>
</feature>
<protein>
    <submittedName>
        <fullName evidence="13">Butyrophilin subfamily 2 member A1</fullName>
    </submittedName>
</protein>
<dbReference type="GO" id="GO:1903037">
    <property type="term" value="P:regulation of leukocyte cell-cell adhesion"/>
    <property type="evidence" value="ECO:0007669"/>
    <property type="project" value="UniProtKB-ARBA"/>
</dbReference>
<keyword evidence="8" id="KW-0393">Immunoglobulin domain</keyword>
<dbReference type="PANTHER" id="PTHR24100">
    <property type="entry name" value="BUTYROPHILIN"/>
    <property type="match status" value="1"/>
</dbReference>
<evidence type="ECO:0000313" key="13">
    <source>
        <dbReference type="EMBL" id="KKF12937.1"/>
    </source>
</evidence>
<feature type="region of interest" description="Disordered" evidence="11">
    <location>
        <begin position="247"/>
        <end position="309"/>
    </location>
</feature>
<dbReference type="Gene3D" id="2.60.40.10">
    <property type="entry name" value="Immunoglobulins"/>
    <property type="match status" value="2"/>
</dbReference>
<evidence type="ECO:0000256" key="10">
    <source>
        <dbReference type="SAM" id="Coils"/>
    </source>
</evidence>
<dbReference type="GO" id="GO:0005102">
    <property type="term" value="F:signaling receptor binding"/>
    <property type="evidence" value="ECO:0007669"/>
    <property type="project" value="TreeGrafter"/>
</dbReference>
<accession>A0A0F8ADA9</accession>
<dbReference type="InterPro" id="IPR013106">
    <property type="entry name" value="Ig_V-set"/>
</dbReference>